<dbReference type="InterPro" id="IPR020843">
    <property type="entry name" value="ER"/>
</dbReference>
<sequence>MSTALGYRAYGAADVQEFFDRPDPAPGPAEVLIRVAAAGVNPLDHLLRSGYAPRMNGHLPFPQVLGMEAAGTVLAVGADVTGLSAGDRVAGFALTGAGTYVGTTLLLAESTGRIPDALPETWAATIPVAGTTALDALDQLALPAGASVLVNGVGGGVGIAVAQIARDRGLVVVGTASAAKRDLVAKTGATFVDYTAGDVVDRLRAHAPDGFDAVVDTVGGDSLRAVAPLAATPGALLSVGDLSVPELGGVFVHRRLDRDSIERVAELMATGRLDPHITATYPLARAGEALALVETRHAAGKLVIDMTL</sequence>
<dbReference type="Gene3D" id="3.40.50.720">
    <property type="entry name" value="NAD(P)-binding Rossmann-like Domain"/>
    <property type="match status" value="1"/>
</dbReference>
<dbReference type="CDD" id="cd05289">
    <property type="entry name" value="MDR_like_2"/>
    <property type="match status" value="1"/>
</dbReference>
<dbReference type="SUPFAM" id="SSF51735">
    <property type="entry name" value="NAD(P)-binding Rossmann-fold domains"/>
    <property type="match status" value="1"/>
</dbReference>
<keyword evidence="1" id="KW-0521">NADP</keyword>
<comment type="caution">
    <text evidence="3">The sequence shown here is derived from an EMBL/GenBank/DDBJ whole genome shotgun (WGS) entry which is preliminary data.</text>
</comment>
<dbReference type="PANTHER" id="PTHR44154:SF1">
    <property type="entry name" value="QUINONE OXIDOREDUCTASE"/>
    <property type="match status" value="1"/>
</dbReference>
<name>A0ABP3YJN9_9PSEU</name>
<reference evidence="4" key="1">
    <citation type="journal article" date="2019" name="Int. J. Syst. Evol. Microbiol.">
        <title>The Global Catalogue of Microorganisms (GCM) 10K type strain sequencing project: providing services to taxonomists for standard genome sequencing and annotation.</title>
        <authorList>
            <consortium name="The Broad Institute Genomics Platform"/>
            <consortium name="The Broad Institute Genome Sequencing Center for Infectious Disease"/>
            <person name="Wu L."/>
            <person name="Ma J."/>
        </authorList>
    </citation>
    <scope>NUCLEOTIDE SEQUENCE [LARGE SCALE GENOMIC DNA]</scope>
    <source>
        <strain evidence="4">JCM 11117</strain>
    </source>
</reference>
<evidence type="ECO:0000259" key="2">
    <source>
        <dbReference type="SMART" id="SM00829"/>
    </source>
</evidence>
<dbReference type="Proteomes" id="UP001499967">
    <property type="component" value="Unassembled WGS sequence"/>
</dbReference>
<dbReference type="PANTHER" id="PTHR44154">
    <property type="entry name" value="QUINONE OXIDOREDUCTASE"/>
    <property type="match status" value="1"/>
</dbReference>
<evidence type="ECO:0000313" key="3">
    <source>
        <dbReference type="EMBL" id="GAA0895893.1"/>
    </source>
</evidence>
<dbReference type="SUPFAM" id="SSF50129">
    <property type="entry name" value="GroES-like"/>
    <property type="match status" value="1"/>
</dbReference>
<evidence type="ECO:0000256" key="1">
    <source>
        <dbReference type="ARBA" id="ARBA00022857"/>
    </source>
</evidence>
<organism evidence="3 4">
    <name type="scientific">Pseudonocardia zijingensis</name>
    <dbReference type="NCBI Taxonomy" id="153376"/>
    <lineage>
        <taxon>Bacteria</taxon>
        <taxon>Bacillati</taxon>
        <taxon>Actinomycetota</taxon>
        <taxon>Actinomycetes</taxon>
        <taxon>Pseudonocardiales</taxon>
        <taxon>Pseudonocardiaceae</taxon>
        <taxon>Pseudonocardia</taxon>
    </lineage>
</organism>
<dbReference type="Pfam" id="PF08240">
    <property type="entry name" value="ADH_N"/>
    <property type="match status" value="1"/>
</dbReference>
<dbReference type="InterPro" id="IPR013154">
    <property type="entry name" value="ADH-like_N"/>
</dbReference>
<dbReference type="EMBL" id="BAAAHP010000164">
    <property type="protein sequence ID" value="GAA0895893.1"/>
    <property type="molecule type" value="Genomic_DNA"/>
</dbReference>
<gene>
    <name evidence="3" type="ORF">GCM10009559_53170</name>
</gene>
<proteinExistence type="predicted"/>
<dbReference type="RefSeq" id="WP_343944318.1">
    <property type="nucleotide sequence ID" value="NZ_BAAAHP010000164.1"/>
</dbReference>
<dbReference type="InterPro" id="IPR051603">
    <property type="entry name" value="Zinc-ADH_QOR/CCCR"/>
</dbReference>
<accession>A0ABP3YJN9</accession>
<dbReference type="InterPro" id="IPR036291">
    <property type="entry name" value="NAD(P)-bd_dom_sf"/>
</dbReference>
<protein>
    <submittedName>
        <fullName evidence="3">NADP-dependent oxidoreductase</fullName>
    </submittedName>
</protein>
<dbReference type="Gene3D" id="3.90.180.10">
    <property type="entry name" value="Medium-chain alcohol dehydrogenases, catalytic domain"/>
    <property type="match status" value="1"/>
</dbReference>
<keyword evidence="4" id="KW-1185">Reference proteome</keyword>
<dbReference type="Pfam" id="PF13602">
    <property type="entry name" value="ADH_zinc_N_2"/>
    <property type="match status" value="1"/>
</dbReference>
<dbReference type="InterPro" id="IPR011032">
    <property type="entry name" value="GroES-like_sf"/>
</dbReference>
<evidence type="ECO:0000313" key="4">
    <source>
        <dbReference type="Proteomes" id="UP001499967"/>
    </source>
</evidence>
<feature type="domain" description="Enoyl reductase (ER)" evidence="2">
    <location>
        <begin position="11"/>
        <end position="304"/>
    </location>
</feature>
<dbReference type="SMART" id="SM00829">
    <property type="entry name" value="PKS_ER"/>
    <property type="match status" value="1"/>
</dbReference>